<feature type="region of interest" description="Disordered" evidence="1">
    <location>
        <begin position="270"/>
        <end position="388"/>
    </location>
</feature>
<evidence type="ECO:0000313" key="2">
    <source>
        <dbReference type="EMBL" id="CAH2352896.1"/>
    </source>
</evidence>
<dbReference type="Proteomes" id="UP000837801">
    <property type="component" value="Unassembled WGS sequence"/>
</dbReference>
<gene>
    <name evidence="2" type="ORF">CLIB1423_08S03620</name>
</gene>
<feature type="compositionally biased region" description="Polar residues" evidence="1">
    <location>
        <begin position="329"/>
        <end position="344"/>
    </location>
</feature>
<feature type="compositionally biased region" description="Low complexity" evidence="1">
    <location>
        <begin position="345"/>
        <end position="375"/>
    </location>
</feature>
<keyword evidence="3" id="KW-1185">Reference proteome</keyword>
<feature type="compositionally biased region" description="Low complexity" evidence="1">
    <location>
        <begin position="218"/>
        <end position="238"/>
    </location>
</feature>
<feature type="region of interest" description="Disordered" evidence="1">
    <location>
        <begin position="1"/>
        <end position="107"/>
    </location>
</feature>
<feature type="region of interest" description="Disordered" evidence="1">
    <location>
        <begin position="214"/>
        <end position="251"/>
    </location>
</feature>
<protein>
    <submittedName>
        <fullName evidence="2">Uncharacterized protein</fullName>
    </submittedName>
</protein>
<dbReference type="EMBL" id="CAKXYY010000008">
    <property type="protein sequence ID" value="CAH2352896.1"/>
    <property type="molecule type" value="Genomic_DNA"/>
</dbReference>
<accession>A0A9P0QQ98</accession>
<dbReference type="OrthoDB" id="5364312at2759"/>
<evidence type="ECO:0000313" key="3">
    <source>
        <dbReference type="Proteomes" id="UP000837801"/>
    </source>
</evidence>
<comment type="caution">
    <text evidence="2">The sequence shown here is derived from an EMBL/GenBank/DDBJ whole genome shotgun (WGS) entry which is preliminary data.</text>
</comment>
<feature type="compositionally biased region" description="Polar residues" evidence="1">
    <location>
        <begin position="1"/>
        <end position="18"/>
    </location>
</feature>
<feature type="compositionally biased region" description="Low complexity" evidence="1">
    <location>
        <begin position="306"/>
        <end position="319"/>
    </location>
</feature>
<feature type="compositionally biased region" description="Polar residues" evidence="1">
    <location>
        <begin position="73"/>
        <end position="107"/>
    </location>
</feature>
<evidence type="ECO:0000256" key="1">
    <source>
        <dbReference type="SAM" id="MobiDB-lite"/>
    </source>
</evidence>
<sequence length="464" mass="49401">MTTATTSDKRTNITNTKLSEGAGANKDQNSDGPVKRHLSLFSFGEDSTTPTAAGTSAAGAAAGSNSNNDKDNTINTSGAKNAYNISTSPSDSTQLISPVNSPEFNQSIPSSDIFERSTFEGSFTGNSIPKCNKCRCVPSKSKSCAHNSSISLQGGQYLKQEDCIPAALDATTSALNDKETNLDEVEMIYSTRRNSSVLGLNMALGRPFAPSRKNSTFSVSSLSQQQPQQVLSQSQSQSGNPQLNSPPKLAHSRSSVSFVSYADMLSNDEFSSRRPSISAGSHSQSAVPTLQSLQTSAAANSTFPASNSPTVGPSSPSNGGSNGQGLRFRSTSSLAGLERSNSNASSQFSQLSKQILKQQQKKQQQQSQPSVPLQSYINVQPPTPQQPSMLNKKFLISPESSDNEELADFNADSIRRNMSVSSSHSFKSNKSNFSQNLPDFNDAESLVSTSIGDCLRRTHTELNS</sequence>
<dbReference type="AlphaFoldDB" id="A0A9P0QQ98"/>
<proteinExistence type="predicted"/>
<feature type="compositionally biased region" description="Polar residues" evidence="1">
    <location>
        <begin position="273"/>
        <end position="305"/>
    </location>
</feature>
<feature type="compositionally biased region" description="Low complexity" evidence="1">
    <location>
        <begin position="47"/>
        <end position="67"/>
    </location>
</feature>
<reference evidence="2" key="1">
    <citation type="submission" date="2022-03" db="EMBL/GenBank/DDBJ databases">
        <authorList>
            <person name="Legras J.-L."/>
            <person name="Devillers H."/>
            <person name="Grondin C."/>
        </authorList>
    </citation>
    <scope>NUCLEOTIDE SEQUENCE</scope>
    <source>
        <strain evidence="2">CLIB 1423</strain>
    </source>
</reference>
<organism evidence="2 3">
    <name type="scientific">[Candida] railenensis</name>
    <dbReference type="NCBI Taxonomy" id="45579"/>
    <lineage>
        <taxon>Eukaryota</taxon>
        <taxon>Fungi</taxon>
        <taxon>Dikarya</taxon>
        <taxon>Ascomycota</taxon>
        <taxon>Saccharomycotina</taxon>
        <taxon>Pichiomycetes</taxon>
        <taxon>Debaryomycetaceae</taxon>
        <taxon>Kurtzmaniella</taxon>
    </lineage>
</organism>
<name>A0A9P0QQ98_9ASCO</name>